<keyword evidence="2" id="KW-0812">Transmembrane</keyword>
<feature type="region of interest" description="Disordered" evidence="1">
    <location>
        <begin position="82"/>
        <end position="110"/>
    </location>
</feature>
<feature type="compositionally biased region" description="Polar residues" evidence="1">
    <location>
        <begin position="82"/>
        <end position="97"/>
    </location>
</feature>
<dbReference type="RefSeq" id="WP_180917627.1">
    <property type="nucleotide sequence ID" value="NZ_CP059165.1"/>
</dbReference>
<reference evidence="4" key="3">
    <citation type="submission" date="2023-07" db="EMBL/GenBank/DDBJ databases">
        <title>Description of Mycobacterium gordonae subsp. intergordonae subsp.nov. and Mycobacterium gordonae subsp. gordonae subsp. nov.</title>
        <authorList>
            <person name="Huang H."/>
        </authorList>
    </citation>
    <scope>NUCLEOTIDE SEQUENCE [LARGE SCALE GENOMIC DNA]</scope>
    <source>
        <strain evidence="4">24</strain>
    </source>
</reference>
<reference evidence="3 4" key="2">
    <citation type="submission" date="2020-07" db="EMBL/GenBank/DDBJ databases">
        <authorList>
            <person name="Yu X."/>
        </authorList>
    </citation>
    <scope>NUCLEOTIDE SEQUENCE [LARGE SCALE GENOMIC DNA]</scope>
    <source>
        <strain evidence="4">24</strain>
    </source>
</reference>
<keyword evidence="2" id="KW-1133">Transmembrane helix</keyword>
<evidence type="ECO:0000256" key="2">
    <source>
        <dbReference type="SAM" id="Phobius"/>
    </source>
</evidence>
<evidence type="ECO:0000313" key="4">
    <source>
        <dbReference type="Proteomes" id="UP000510682"/>
    </source>
</evidence>
<evidence type="ECO:0000313" key="3">
    <source>
        <dbReference type="EMBL" id="QLL09042.1"/>
    </source>
</evidence>
<keyword evidence="4" id="KW-1185">Reference proteome</keyword>
<dbReference type="KEGG" id="mgor:H0P51_09210"/>
<protein>
    <recommendedName>
        <fullName evidence="5">Transmembrane protein</fullName>
    </recommendedName>
</protein>
<feature type="transmembrane region" description="Helical" evidence="2">
    <location>
        <begin position="52"/>
        <end position="73"/>
    </location>
</feature>
<dbReference type="EMBL" id="CP059165">
    <property type="protein sequence ID" value="QLL09042.1"/>
    <property type="molecule type" value="Genomic_DNA"/>
</dbReference>
<feature type="compositionally biased region" description="Pro residues" evidence="1">
    <location>
        <begin position="100"/>
        <end position="110"/>
    </location>
</feature>
<gene>
    <name evidence="3" type="ORF">H0P51_09210</name>
</gene>
<accession>A0A7D6E7L1</accession>
<keyword evidence="2" id="KW-0472">Membrane</keyword>
<evidence type="ECO:0008006" key="5">
    <source>
        <dbReference type="Google" id="ProtNLM"/>
    </source>
</evidence>
<proteinExistence type="predicted"/>
<sequence>MTDVSLAANRLVCQAEQRVTALIVAVGKSLGRVRRAERTAMRLQRRLWLTQLGFWSVAIVTAMSILVVAARIWRHRLQQGGLSESGLQSPPTPSATDPQEPAPLRPLPEA</sequence>
<dbReference type="Proteomes" id="UP000510682">
    <property type="component" value="Chromosome"/>
</dbReference>
<organism evidence="3 4">
    <name type="scientific">Mycobacterium vicinigordonae</name>
    <dbReference type="NCBI Taxonomy" id="1719132"/>
    <lineage>
        <taxon>Bacteria</taxon>
        <taxon>Bacillati</taxon>
        <taxon>Actinomycetota</taxon>
        <taxon>Actinomycetes</taxon>
        <taxon>Mycobacteriales</taxon>
        <taxon>Mycobacteriaceae</taxon>
        <taxon>Mycobacterium</taxon>
    </lineage>
</organism>
<name>A0A7D6E7L1_9MYCO</name>
<reference evidence="4" key="1">
    <citation type="submission" date="2020-07" db="EMBL/GenBank/DDBJ databases">
        <title>Description of Mycobacterium gordonae subsp. intergordonae subsp.nov. and Mycobacterium gordonae subsp. gordonae subsp. nov.</title>
        <authorList>
            <person name="Yu X."/>
        </authorList>
    </citation>
    <scope>NUCLEOTIDE SEQUENCE [LARGE SCALE GENOMIC DNA]</scope>
    <source>
        <strain evidence="4">24</strain>
    </source>
</reference>
<dbReference type="AlphaFoldDB" id="A0A7D6E7L1"/>
<evidence type="ECO:0000256" key="1">
    <source>
        <dbReference type="SAM" id="MobiDB-lite"/>
    </source>
</evidence>